<reference evidence="1 2" key="1">
    <citation type="journal article" date="2014" name="Genome Announc.">
        <title>Draft genome sequences of six enterohepatic helicobacter species isolated from humans and one from rhesus macaques.</title>
        <authorList>
            <person name="Shen Z."/>
            <person name="Sheh A."/>
            <person name="Young S.K."/>
            <person name="Abouelliel A."/>
            <person name="Ward D.V."/>
            <person name="Earl A.M."/>
            <person name="Fox J.G."/>
        </authorList>
    </citation>
    <scope>NUCLEOTIDE SEQUENCE [LARGE SCALE GENOMIC DNA]</scope>
    <source>
        <strain evidence="1 2">ATCC 43879</strain>
    </source>
</reference>
<proteinExistence type="predicted"/>
<protein>
    <submittedName>
        <fullName evidence="1">Uncharacterized protein</fullName>
    </submittedName>
</protein>
<comment type="caution">
    <text evidence="1">The sequence shown here is derived from an EMBL/GenBank/DDBJ whole genome shotgun (WGS) entry which is preliminary data.</text>
</comment>
<gene>
    <name evidence="1" type="ORF">HRAG_01114</name>
</gene>
<accession>C3XGB8</accession>
<keyword evidence="2" id="KW-1185">Reference proteome</keyword>
<organism evidence="1 2">
    <name type="scientific">Helicobacter bilis ATCC 43879</name>
    <dbReference type="NCBI Taxonomy" id="613026"/>
    <lineage>
        <taxon>Bacteria</taxon>
        <taxon>Pseudomonadati</taxon>
        <taxon>Campylobacterota</taxon>
        <taxon>Epsilonproteobacteria</taxon>
        <taxon>Campylobacterales</taxon>
        <taxon>Helicobacteraceae</taxon>
        <taxon>Helicobacter</taxon>
    </lineage>
</organism>
<evidence type="ECO:0000313" key="1">
    <source>
        <dbReference type="EMBL" id="EEO24057.1"/>
    </source>
</evidence>
<name>C3XGB8_9HELI</name>
<dbReference type="Proteomes" id="UP000005085">
    <property type="component" value="Unassembled WGS sequence"/>
</dbReference>
<dbReference type="EMBL" id="ACDN02000031">
    <property type="protein sequence ID" value="EEO24057.1"/>
    <property type="molecule type" value="Genomic_DNA"/>
</dbReference>
<evidence type="ECO:0000313" key="2">
    <source>
        <dbReference type="Proteomes" id="UP000005085"/>
    </source>
</evidence>
<sequence>MAMRFSCLITESKATYLDFIKPLHARMHHAIPQKRQVAKPTEKQIELAKKIAKENNIPLPSEVLESMKACSDFIDKNKKENPPTEKQLEFAKKIAEAKGISLPKEAETSFKVCSDFINKHKASTNKSK</sequence>
<dbReference type="AlphaFoldDB" id="C3XGB8"/>
<dbReference type="HOGENOM" id="CLU_1956560_0_0_7"/>